<sequence length="347" mass="37319">MSFPAAPTRTAPAIPPAASPDAEDALTALVSLVQEDLEACNREIIARMQSPVQLIPQLAAHLIAAGGKRLRPLLVLAAARLCGYRGQRHVGLAACVEFIHTATLLHDDVVDESDLRRGQASANAIFGNKASVLVGDFLFARAFQLMTADGSLEVLDILCGASATIAEGEVLQLVIQNDTSSTEAQYLEVIEGKTAALFAAATRVGAVVAERPKAEADALEAYGRNFGIAFQLVDDALDYSAEQERLGKTVGDDFREGKITLPVLLAFARGDETEKTFWRRVLEEKRQEEGDLAHALSLMHRHRAIEDTIARARHYGDLALQGLAPFADGPEKQALAGVVEFCIARAR</sequence>
<protein>
    <recommendedName>
        <fullName evidence="9">Octaprenyl diphosphate synthase</fullName>
        <ecNumber evidence="8">2.5.1.90</ecNumber>
    </recommendedName>
    <alternativeName>
        <fullName evidence="11">All-trans-octaprenyl-diphosphate synthase</fullName>
    </alternativeName>
    <alternativeName>
        <fullName evidence="10">Octaprenyl pyrophosphate synthase</fullName>
    </alternativeName>
</protein>
<dbReference type="SFLD" id="SFLDS00005">
    <property type="entry name" value="Isoprenoid_Synthase_Type_I"/>
    <property type="match status" value="1"/>
</dbReference>
<accession>D5RQG1</accession>
<dbReference type="GO" id="GO:0008299">
    <property type="term" value="P:isoprenoid biosynthetic process"/>
    <property type="evidence" value="ECO:0007669"/>
    <property type="project" value="InterPro"/>
</dbReference>
<comment type="cofactor">
    <cofactor evidence="1">
        <name>Mg(2+)</name>
        <dbReference type="ChEBI" id="CHEBI:18420"/>
    </cofactor>
</comment>
<dbReference type="OrthoDB" id="9805316at2"/>
<dbReference type="CDD" id="cd00685">
    <property type="entry name" value="Trans_IPPS_HT"/>
    <property type="match status" value="1"/>
</dbReference>
<evidence type="ECO:0000256" key="10">
    <source>
        <dbReference type="ARBA" id="ARBA00079637"/>
    </source>
</evidence>
<evidence type="ECO:0000256" key="6">
    <source>
        <dbReference type="ARBA" id="ARBA00051506"/>
    </source>
</evidence>
<dbReference type="PANTHER" id="PTHR12001:SF69">
    <property type="entry name" value="ALL TRANS-POLYPRENYL-DIPHOSPHATE SYNTHASE PDSS1"/>
    <property type="match status" value="1"/>
</dbReference>
<dbReference type="InterPro" id="IPR033749">
    <property type="entry name" value="Polyprenyl_synt_CS"/>
</dbReference>
<name>D5RQG1_9PROT</name>
<evidence type="ECO:0000256" key="5">
    <source>
        <dbReference type="ARBA" id="ARBA00022842"/>
    </source>
</evidence>
<dbReference type="EMBL" id="ADVL01000662">
    <property type="protein sequence ID" value="EFH10464.1"/>
    <property type="molecule type" value="Genomic_DNA"/>
</dbReference>
<comment type="function">
    <text evidence="7">Supplies octaprenyl diphosphate, the precursor for the side chain of the isoprenoid quinones ubiquinone and menaquinone.</text>
</comment>
<keyword evidence="4" id="KW-0479">Metal-binding</keyword>
<comment type="similarity">
    <text evidence="2 12">Belongs to the FPP/GGPP synthase family.</text>
</comment>
<dbReference type="FunFam" id="1.10.600.10:FF:000002">
    <property type="entry name" value="Octaprenyl diphosphate synthase"/>
    <property type="match status" value="1"/>
</dbReference>
<dbReference type="HOGENOM" id="CLU_014015_2_0_5"/>
<keyword evidence="3 12" id="KW-0808">Transferase</keyword>
<keyword evidence="5" id="KW-0460">Magnesium</keyword>
<dbReference type="AlphaFoldDB" id="D5RQG1"/>
<dbReference type="GO" id="GO:0046872">
    <property type="term" value="F:metal ion binding"/>
    <property type="evidence" value="ECO:0007669"/>
    <property type="project" value="UniProtKB-KW"/>
</dbReference>
<comment type="caution">
    <text evidence="13">The sequence shown here is derived from an EMBL/GenBank/DDBJ whole genome shotgun (WGS) entry which is preliminary data.</text>
</comment>
<dbReference type="InterPro" id="IPR000092">
    <property type="entry name" value="Polyprenyl_synt"/>
</dbReference>
<evidence type="ECO:0000256" key="9">
    <source>
        <dbReference type="ARBA" id="ARBA00072473"/>
    </source>
</evidence>
<evidence type="ECO:0000256" key="4">
    <source>
        <dbReference type="ARBA" id="ARBA00022723"/>
    </source>
</evidence>
<evidence type="ECO:0000256" key="8">
    <source>
        <dbReference type="ARBA" id="ARBA00066511"/>
    </source>
</evidence>
<dbReference type="PANTHER" id="PTHR12001">
    <property type="entry name" value="GERANYLGERANYL PYROPHOSPHATE SYNTHASE"/>
    <property type="match status" value="1"/>
</dbReference>
<evidence type="ECO:0000313" key="14">
    <source>
        <dbReference type="Proteomes" id="UP000005324"/>
    </source>
</evidence>
<evidence type="ECO:0000313" key="13">
    <source>
        <dbReference type="EMBL" id="EFH10464.1"/>
    </source>
</evidence>
<dbReference type="Gene3D" id="1.10.600.10">
    <property type="entry name" value="Farnesyl Diphosphate Synthase"/>
    <property type="match status" value="1"/>
</dbReference>
<dbReference type="SUPFAM" id="SSF48576">
    <property type="entry name" value="Terpenoid synthases"/>
    <property type="match status" value="1"/>
</dbReference>
<comment type="catalytic activity">
    <reaction evidence="6">
        <text>5 isopentenyl diphosphate + (2E,6E)-farnesyl diphosphate = all-trans-octaprenyl diphosphate + 5 diphosphate</text>
        <dbReference type="Rhea" id="RHEA:27798"/>
        <dbReference type="ChEBI" id="CHEBI:33019"/>
        <dbReference type="ChEBI" id="CHEBI:57711"/>
        <dbReference type="ChEBI" id="CHEBI:128769"/>
        <dbReference type="ChEBI" id="CHEBI:175763"/>
        <dbReference type="EC" id="2.5.1.90"/>
    </reaction>
</comment>
<evidence type="ECO:0000256" key="7">
    <source>
        <dbReference type="ARBA" id="ARBA00055029"/>
    </source>
</evidence>
<reference evidence="13 14" key="1">
    <citation type="submission" date="2010-04" db="EMBL/GenBank/DDBJ databases">
        <authorList>
            <person name="Qin X."/>
            <person name="Bachman B."/>
            <person name="Battles P."/>
            <person name="Bell A."/>
            <person name="Bess C."/>
            <person name="Bickham C."/>
            <person name="Chaboub L."/>
            <person name="Chen D."/>
            <person name="Coyle M."/>
            <person name="Deiros D.R."/>
            <person name="Dinh H."/>
            <person name="Forbes L."/>
            <person name="Fowler G."/>
            <person name="Francisco L."/>
            <person name="Fu Q."/>
            <person name="Gubbala S."/>
            <person name="Hale W."/>
            <person name="Han Y."/>
            <person name="Hemphill L."/>
            <person name="Highlander S.K."/>
            <person name="Hirani K."/>
            <person name="Hogues M."/>
            <person name="Jackson L."/>
            <person name="Jakkamsetti A."/>
            <person name="Javaid M."/>
            <person name="Jiang H."/>
            <person name="Korchina V."/>
            <person name="Kovar C."/>
            <person name="Lara F."/>
            <person name="Lee S."/>
            <person name="Mata R."/>
            <person name="Mathew T."/>
            <person name="Moen C."/>
            <person name="Morales K."/>
            <person name="Munidasa M."/>
            <person name="Nazareth L."/>
            <person name="Ngo R."/>
            <person name="Nguyen L."/>
            <person name="Okwuonu G."/>
            <person name="Ongeri F."/>
            <person name="Patil S."/>
            <person name="Petrosino J."/>
            <person name="Pham C."/>
            <person name="Pham P."/>
            <person name="Pu L.-L."/>
            <person name="Puazo M."/>
            <person name="Raj R."/>
            <person name="Reid J."/>
            <person name="Rouhana J."/>
            <person name="Saada N."/>
            <person name="Shang Y."/>
            <person name="Simmons D."/>
            <person name="Thornton R."/>
            <person name="Warren J."/>
            <person name="Weissenberger G."/>
            <person name="Zhang J."/>
            <person name="Zhang L."/>
            <person name="Zhou C."/>
            <person name="Zhu D."/>
            <person name="Muzny D."/>
            <person name="Worley K."/>
            <person name="Gibbs R."/>
        </authorList>
    </citation>
    <scope>NUCLEOTIDE SEQUENCE [LARGE SCALE GENOMIC DNA]</scope>
    <source>
        <strain evidence="13 14">ATCC 49957</strain>
    </source>
</reference>
<gene>
    <name evidence="13" type="primary">idsA</name>
    <name evidence="13" type="ORF">HMPREF0731_3323</name>
</gene>
<organism evidence="13 14">
    <name type="scientific">Pseudoroseomonas cervicalis ATCC 49957</name>
    <dbReference type="NCBI Taxonomy" id="525371"/>
    <lineage>
        <taxon>Bacteria</taxon>
        <taxon>Pseudomonadati</taxon>
        <taxon>Pseudomonadota</taxon>
        <taxon>Alphaproteobacteria</taxon>
        <taxon>Acetobacterales</taxon>
        <taxon>Roseomonadaceae</taxon>
        <taxon>Roseomonas</taxon>
    </lineage>
</organism>
<dbReference type="InterPro" id="IPR008949">
    <property type="entry name" value="Isoprenoid_synthase_dom_sf"/>
</dbReference>
<evidence type="ECO:0000256" key="3">
    <source>
        <dbReference type="ARBA" id="ARBA00022679"/>
    </source>
</evidence>
<keyword evidence="14" id="KW-1185">Reference proteome</keyword>
<evidence type="ECO:0000256" key="2">
    <source>
        <dbReference type="ARBA" id="ARBA00006706"/>
    </source>
</evidence>
<dbReference type="Pfam" id="PF00348">
    <property type="entry name" value="polyprenyl_synt"/>
    <property type="match status" value="1"/>
</dbReference>
<proteinExistence type="inferred from homology"/>
<dbReference type="GO" id="GO:0106350">
    <property type="term" value="F:all-trans-octaprenyl-diphosphate synthase activity"/>
    <property type="evidence" value="ECO:0007669"/>
    <property type="project" value="UniProtKB-EC"/>
</dbReference>
<evidence type="ECO:0000256" key="11">
    <source>
        <dbReference type="ARBA" id="ARBA00083124"/>
    </source>
</evidence>
<evidence type="ECO:0000256" key="12">
    <source>
        <dbReference type="RuleBase" id="RU004466"/>
    </source>
</evidence>
<dbReference type="Proteomes" id="UP000005324">
    <property type="component" value="Unassembled WGS sequence"/>
</dbReference>
<dbReference type="PROSITE" id="PS00723">
    <property type="entry name" value="POLYPRENYL_SYNTHASE_1"/>
    <property type="match status" value="1"/>
</dbReference>
<dbReference type="EC" id="2.5.1.90" evidence="8"/>
<evidence type="ECO:0000256" key="1">
    <source>
        <dbReference type="ARBA" id="ARBA00001946"/>
    </source>
</evidence>